<evidence type="ECO:0000256" key="19">
    <source>
        <dbReference type="HAMAP-Rule" id="MF_00719"/>
    </source>
</evidence>
<evidence type="ECO:0000313" key="21">
    <source>
        <dbReference type="Proteomes" id="UP000219259"/>
    </source>
</evidence>
<dbReference type="PANTHER" id="PTHR34148">
    <property type="entry name" value="ADENOSYLCOBINAMIDE-GDP RIBAZOLETRANSFERASE"/>
    <property type="match status" value="1"/>
</dbReference>
<dbReference type="GO" id="GO:0005886">
    <property type="term" value="C:plasma membrane"/>
    <property type="evidence" value="ECO:0007669"/>
    <property type="project" value="UniProtKB-SubCell"/>
</dbReference>
<feature type="transmembrane region" description="Helical" evidence="19">
    <location>
        <begin position="240"/>
        <end position="262"/>
    </location>
</feature>
<gene>
    <name evidence="19 20" type="primary">cobS</name>
    <name evidence="20" type="ORF">CLI86_06930</name>
</gene>
<evidence type="ECO:0000256" key="13">
    <source>
        <dbReference type="ARBA" id="ARBA00023136"/>
    </source>
</evidence>
<accession>A0A2A6E8K9</accession>
<name>A0A2A6E8K9_TANFO</name>
<evidence type="ECO:0000256" key="14">
    <source>
        <dbReference type="ARBA" id="ARBA00025228"/>
    </source>
</evidence>
<comment type="subcellular location">
    <subcellularLocation>
        <location evidence="2 19">Cell membrane</location>
        <topology evidence="2 19">Multi-pass membrane protein</topology>
    </subcellularLocation>
</comment>
<evidence type="ECO:0000256" key="7">
    <source>
        <dbReference type="ARBA" id="ARBA00022475"/>
    </source>
</evidence>
<keyword evidence="8 19" id="KW-0169">Cobalamin biosynthesis</keyword>
<dbReference type="InterPro" id="IPR003805">
    <property type="entry name" value="CobS"/>
</dbReference>
<keyword evidence="13 19" id="KW-0472">Membrane</keyword>
<evidence type="ECO:0000256" key="1">
    <source>
        <dbReference type="ARBA" id="ARBA00001946"/>
    </source>
</evidence>
<dbReference type="AlphaFoldDB" id="A0A2A6E8K9"/>
<evidence type="ECO:0000256" key="12">
    <source>
        <dbReference type="ARBA" id="ARBA00022989"/>
    </source>
</evidence>
<dbReference type="GO" id="GO:0009236">
    <property type="term" value="P:cobalamin biosynthetic process"/>
    <property type="evidence" value="ECO:0007669"/>
    <property type="project" value="UniProtKB-UniRule"/>
</dbReference>
<comment type="catalytic activity">
    <reaction evidence="18 19">
        <text>alpha-ribazole 5'-phosphate + adenosylcob(III)inamide-GDP = adenosylcob(III)alamin 5'-phosphate + GMP + H(+)</text>
        <dbReference type="Rhea" id="RHEA:23560"/>
        <dbReference type="ChEBI" id="CHEBI:15378"/>
        <dbReference type="ChEBI" id="CHEBI:57918"/>
        <dbReference type="ChEBI" id="CHEBI:58115"/>
        <dbReference type="ChEBI" id="CHEBI:60487"/>
        <dbReference type="ChEBI" id="CHEBI:60493"/>
        <dbReference type="EC" id="2.7.8.26"/>
    </reaction>
</comment>
<comment type="function">
    <text evidence="14 19">Joins adenosylcobinamide-GDP and alpha-ribazole to generate adenosylcobalamin (Ado-cobalamin). Also synthesizes adenosylcobalamin 5'-phosphate from adenosylcobinamide-GDP and alpha-ribazole 5'-phosphate.</text>
</comment>
<evidence type="ECO:0000256" key="11">
    <source>
        <dbReference type="ARBA" id="ARBA00022842"/>
    </source>
</evidence>
<dbReference type="PANTHER" id="PTHR34148:SF1">
    <property type="entry name" value="ADENOSYLCOBINAMIDE-GDP RIBAZOLETRANSFERASE"/>
    <property type="match status" value="1"/>
</dbReference>
<dbReference type="RefSeq" id="WP_060831004.1">
    <property type="nucleotide sequence ID" value="NZ_CAJPTF010000033.1"/>
</dbReference>
<dbReference type="GO" id="GO:0051073">
    <property type="term" value="F:adenosylcobinamide-GDP ribazoletransferase activity"/>
    <property type="evidence" value="ECO:0007669"/>
    <property type="project" value="UniProtKB-UniRule"/>
</dbReference>
<feature type="transmembrane region" description="Helical" evidence="19">
    <location>
        <begin position="207"/>
        <end position="228"/>
    </location>
</feature>
<comment type="similarity">
    <text evidence="4 19">Belongs to the CobS family.</text>
</comment>
<evidence type="ECO:0000256" key="17">
    <source>
        <dbReference type="ARBA" id="ARBA00048623"/>
    </source>
</evidence>
<evidence type="ECO:0000256" key="16">
    <source>
        <dbReference type="ARBA" id="ARBA00032853"/>
    </source>
</evidence>
<evidence type="ECO:0000256" key="4">
    <source>
        <dbReference type="ARBA" id="ARBA00010561"/>
    </source>
</evidence>
<evidence type="ECO:0000256" key="10">
    <source>
        <dbReference type="ARBA" id="ARBA00022692"/>
    </source>
</evidence>
<evidence type="ECO:0000256" key="15">
    <source>
        <dbReference type="ARBA" id="ARBA00032605"/>
    </source>
</evidence>
<proteinExistence type="inferred from homology"/>
<keyword evidence="10 19" id="KW-0812">Transmembrane</keyword>
<keyword evidence="9 19" id="KW-0808">Transferase</keyword>
<keyword evidence="11 19" id="KW-0460">Magnesium</keyword>
<evidence type="ECO:0000313" key="20">
    <source>
        <dbReference type="EMBL" id="PDP43689.1"/>
    </source>
</evidence>
<sequence length="263" mass="29574">MIDDIFAALMFFTRLPWWKLRRVPADSFKRIVGYWPVAGWVTGGVMTAIYGIALFFHLPVVLAILLVFTGRLLLTGALHEDGLADFFDGFGGGRSREQVLTIMKDSHIGTYGVLALVVYVALWVTSTVSLAQRSANLPIVLLLFADVWSKWSASQIVNLLPYARNEEDCKIKKVYDRMSARTFTVGLLFALVPMLGCVLFLKETPYMALWICVTASVPNSVMVWLVQYMRHRIGGYTGDCCGATFLLCELSYFITLNTIWIFI</sequence>
<dbReference type="GO" id="GO:0008818">
    <property type="term" value="F:cobalamin 5'-phosphate synthase activity"/>
    <property type="evidence" value="ECO:0007669"/>
    <property type="project" value="UniProtKB-UniRule"/>
</dbReference>
<reference evidence="20 21" key="1">
    <citation type="submission" date="2017-09" db="EMBL/GenBank/DDBJ databases">
        <title>Phase variable restriction modification systems are present in the genome sequences of periodontal pathogens Prevotella intermedia, Tannerella forsythia and Porphyromonas gingivalis.</title>
        <authorList>
            <person name="Haigh R.D."/>
            <person name="Crawford L."/>
            <person name="Ralph J."/>
            <person name="Wanford J."/>
            <person name="Vartoukian S.R."/>
            <person name="Hijazib K."/>
            <person name="Wade W."/>
            <person name="Oggioni M.R."/>
        </authorList>
    </citation>
    <scope>NUCLEOTIDE SEQUENCE [LARGE SCALE GENOMIC DNA]</scope>
    <source>
        <strain evidence="20 21">WW11663</strain>
    </source>
</reference>
<comment type="caution">
    <text evidence="20">The sequence shown here is derived from an EMBL/GenBank/DDBJ whole genome shotgun (WGS) entry which is preliminary data.</text>
</comment>
<feature type="transmembrane region" description="Helical" evidence="19">
    <location>
        <begin position="48"/>
        <end position="68"/>
    </location>
</feature>
<dbReference type="EC" id="2.7.8.26" evidence="5 19"/>
<dbReference type="EMBL" id="NSLJ01000015">
    <property type="protein sequence ID" value="PDP43689.1"/>
    <property type="molecule type" value="Genomic_DNA"/>
</dbReference>
<dbReference type="NCBIfam" id="TIGR00317">
    <property type="entry name" value="cobS"/>
    <property type="match status" value="1"/>
</dbReference>
<feature type="transmembrane region" description="Helical" evidence="19">
    <location>
        <begin position="108"/>
        <end position="131"/>
    </location>
</feature>
<evidence type="ECO:0000256" key="9">
    <source>
        <dbReference type="ARBA" id="ARBA00022679"/>
    </source>
</evidence>
<evidence type="ECO:0000256" key="5">
    <source>
        <dbReference type="ARBA" id="ARBA00013200"/>
    </source>
</evidence>
<comment type="pathway">
    <text evidence="3 19">Cofactor biosynthesis; adenosylcobalamin biosynthesis; adenosylcobalamin from cob(II)yrinate a,c-diamide: step 7/7.</text>
</comment>
<protein>
    <recommendedName>
        <fullName evidence="6 19">Adenosylcobinamide-GDP ribazoletransferase</fullName>
        <ecNumber evidence="5 19">2.7.8.26</ecNumber>
    </recommendedName>
    <alternativeName>
        <fullName evidence="16 19">Cobalamin synthase</fullName>
    </alternativeName>
    <alternativeName>
        <fullName evidence="15 19">Cobalamin-5'-phosphate synthase</fullName>
    </alternativeName>
</protein>
<comment type="cofactor">
    <cofactor evidence="1 19">
        <name>Mg(2+)</name>
        <dbReference type="ChEBI" id="CHEBI:18420"/>
    </cofactor>
</comment>
<dbReference type="HAMAP" id="MF_00719">
    <property type="entry name" value="CobS"/>
    <property type="match status" value="1"/>
</dbReference>
<comment type="catalytic activity">
    <reaction evidence="17 19">
        <text>alpha-ribazole + adenosylcob(III)inamide-GDP = adenosylcob(III)alamin + GMP + H(+)</text>
        <dbReference type="Rhea" id="RHEA:16049"/>
        <dbReference type="ChEBI" id="CHEBI:10329"/>
        <dbReference type="ChEBI" id="CHEBI:15378"/>
        <dbReference type="ChEBI" id="CHEBI:18408"/>
        <dbReference type="ChEBI" id="CHEBI:58115"/>
        <dbReference type="ChEBI" id="CHEBI:60487"/>
        <dbReference type="EC" id="2.7.8.26"/>
    </reaction>
</comment>
<dbReference type="Pfam" id="PF02654">
    <property type="entry name" value="CobS"/>
    <property type="match status" value="1"/>
</dbReference>
<evidence type="ECO:0000256" key="8">
    <source>
        <dbReference type="ARBA" id="ARBA00022573"/>
    </source>
</evidence>
<dbReference type="Proteomes" id="UP000219259">
    <property type="component" value="Unassembled WGS sequence"/>
</dbReference>
<keyword evidence="7 19" id="KW-1003">Cell membrane</keyword>
<evidence type="ECO:0000256" key="18">
    <source>
        <dbReference type="ARBA" id="ARBA00049504"/>
    </source>
</evidence>
<dbReference type="UniPathway" id="UPA00148">
    <property type="reaction ID" value="UER00238"/>
</dbReference>
<feature type="transmembrane region" description="Helical" evidence="19">
    <location>
        <begin position="182"/>
        <end position="201"/>
    </location>
</feature>
<evidence type="ECO:0000256" key="2">
    <source>
        <dbReference type="ARBA" id="ARBA00004651"/>
    </source>
</evidence>
<keyword evidence="12 19" id="KW-1133">Transmembrane helix</keyword>
<evidence type="ECO:0000256" key="3">
    <source>
        <dbReference type="ARBA" id="ARBA00004663"/>
    </source>
</evidence>
<evidence type="ECO:0000256" key="6">
    <source>
        <dbReference type="ARBA" id="ARBA00015850"/>
    </source>
</evidence>
<organism evidence="20 21">
    <name type="scientific">Tannerella forsythia</name>
    <name type="common">Bacteroides forsythus</name>
    <dbReference type="NCBI Taxonomy" id="28112"/>
    <lineage>
        <taxon>Bacteria</taxon>
        <taxon>Pseudomonadati</taxon>
        <taxon>Bacteroidota</taxon>
        <taxon>Bacteroidia</taxon>
        <taxon>Bacteroidales</taxon>
        <taxon>Tannerellaceae</taxon>
        <taxon>Tannerella</taxon>
    </lineage>
</organism>